<dbReference type="PATRIC" id="fig|1076.23.peg.1676"/>
<evidence type="ECO:0000313" key="2">
    <source>
        <dbReference type="Proteomes" id="UP000032515"/>
    </source>
</evidence>
<gene>
    <name evidence="1" type="ORF">OO17_10675</name>
</gene>
<dbReference type="AlphaFoldDB" id="A0A0D7ESL7"/>
<reference evidence="1 2" key="1">
    <citation type="submission" date="2014-11" db="EMBL/GenBank/DDBJ databases">
        <title>Genomics and ecophysiology of heterotrophic nitrogen fixing bacteria isolated from estuarine surface water.</title>
        <authorList>
            <person name="Bentzon-Tilia M."/>
            <person name="Severin I."/>
            <person name="Hansen L.H."/>
            <person name="Riemann L."/>
        </authorList>
    </citation>
    <scope>NUCLEOTIDE SEQUENCE [LARGE SCALE GENOMIC DNA]</scope>
    <source>
        <strain evidence="1 2">BAL398</strain>
    </source>
</reference>
<protein>
    <submittedName>
        <fullName evidence="1">Uncharacterized protein</fullName>
    </submittedName>
</protein>
<organism evidence="1 2">
    <name type="scientific">Rhodopseudomonas palustris</name>
    <dbReference type="NCBI Taxonomy" id="1076"/>
    <lineage>
        <taxon>Bacteria</taxon>
        <taxon>Pseudomonadati</taxon>
        <taxon>Pseudomonadota</taxon>
        <taxon>Alphaproteobacteria</taxon>
        <taxon>Hyphomicrobiales</taxon>
        <taxon>Nitrobacteraceae</taxon>
        <taxon>Rhodopseudomonas</taxon>
    </lineage>
</organism>
<proteinExistence type="predicted"/>
<evidence type="ECO:0000313" key="1">
    <source>
        <dbReference type="EMBL" id="KIZ43809.1"/>
    </source>
</evidence>
<dbReference type="Proteomes" id="UP000032515">
    <property type="component" value="Unassembled WGS sequence"/>
</dbReference>
<dbReference type="OrthoDB" id="9986636at2"/>
<sequence>MSNKKQINELSSLIDETYKLALQLDQPMAAYLLSMASLEVAETIEGKTRKRPPPMTHSPLQ</sequence>
<dbReference type="EMBL" id="JXXE01000209">
    <property type="protein sequence ID" value="KIZ43809.1"/>
    <property type="molecule type" value="Genomic_DNA"/>
</dbReference>
<comment type="caution">
    <text evidence="1">The sequence shown here is derived from an EMBL/GenBank/DDBJ whole genome shotgun (WGS) entry which is preliminary data.</text>
</comment>
<name>A0A0D7ESL7_RHOPL</name>
<dbReference type="RefSeq" id="WP_044409875.1">
    <property type="nucleotide sequence ID" value="NZ_JXXE01000209.1"/>
</dbReference>
<accession>A0A0D7ESL7</accession>